<keyword evidence="1" id="KW-1133">Transmembrane helix</keyword>
<dbReference type="Proteomes" id="UP000006352">
    <property type="component" value="Unassembled WGS sequence"/>
</dbReference>
<dbReference type="RefSeq" id="XP_012185834.1">
    <property type="nucleotide sequence ID" value="XM_012330444.1"/>
</dbReference>
<keyword evidence="1" id="KW-0472">Membrane</keyword>
<evidence type="ECO:0000313" key="3">
    <source>
        <dbReference type="Proteomes" id="UP000006352"/>
    </source>
</evidence>
<accession>J4ICK1</accession>
<feature type="transmembrane region" description="Helical" evidence="1">
    <location>
        <begin position="9"/>
        <end position="35"/>
    </location>
</feature>
<gene>
    <name evidence="2" type="ORF">FIBRA_08826</name>
</gene>
<dbReference type="AlphaFoldDB" id="J4ICK1"/>
<name>J4ICK1_9APHY</name>
<keyword evidence="1" id="KW-0812">Transmembrane</keyword>
<dbReference type="EMBL" id="HE797387">
    <property type="protein sequence ID" value="CCM06551.1"/>
    <property type="molecule type" value="Genomic_DNA"/>
</dbReference>
<sequence>MDVVRRVRVWVLVLVLVGVVVVVVIVIVIVVVVVVGECGSAGAWEQDAEVECGGGGGGVPASERALTPTYTSWLELPREIVGCRGLCVLSAPRTVSRGDRAMRVTARNIRDSAKESDM</sequence>
<proteinExistence type="predicted"/>
<dbReference type="GeneID" id="24101451"/>
<evidence type="ECO:0000256" key="1">
    <source>
        <dbReference type="SAM" id="Phobius"/>
    </source>
</evidence>
<organism evidence="2 3">
    <name type="scientific">Fibroporia radiculosa</name>
    <dbReference type="NCBI Taxonomy" id="599839"/>
    <lineage>
        <taxon>Eukaryota</taxon>
        <taxon>Fungi</taxon>
        <taxon>Dikarya</taxon>
        <taxon>Basidiomycota</taxon>
        <taxon>Agaricomycotina</taxon>
        <taxon>Agaricomycetes</taxon>
        <taxon>Polyporales</taxon>
        <taxon>Fibroporiaceae</taxon>
        <taxon>Fibroporia</taxon>
    </lineage>
</organism>
<reference evidence="2 3" key="1">
    <citation type="journal article" date="2012" name="Appl. Environ. Microbiol.">
        <title>Short-read sequencing for genomic analysis of the brown rot fungus Fibroporia radiculosa.</title>
        <authorList>
            <person name="Tang J.D."/>
            <person name="Perkins A.D."/>
            <person name="Sonstegard T.S."/>
            <person name="Schroeder S.G."/>
            <person name="Burgess S.C."/>
            <person name="Diehl S.V."/>
        </authorList>
    </citation>
    <scope>NUCLEOTIDE SEQUENCE [LARGE SCALE GENOMIC DNA]</scope>
    <source>
        <strain evidence="2 3">TFFH 294</strain>
    </source>
</reference>
<dbReference type="InParanoid" id="J4ICK1"/>
<evidence type="ECO:0000313" key="2">
    <source>
        <dbReference type="EMBL" id="CCM06551.1"/>
    </source>
</evidence>
<dbReference type="HOGENOM" id="CLU_2073185_0_0_1"/>
<keyword evidence="3" id="KW-1185">Reference proteome</keyword>
<protein>
    <submittedName>
        <fullName evidence="2">Uncharacterized protein</fullName>
    </submittedName>
</protein>